<keyword evidence="2" id="KW-1185">Reference proteome</keyword>
<dbReference type="RefSeq" id="WP_330482547.1">
    <property type="nucleotide sequence ID" value="NZ_JAZBJZ010000013.1"/>
</dbReference>
<evidence type="ECO:0000313" key="1">
    <source>
        <dbReference type="EMBL" id="MEE3716121.1"/>
    </source>
</evidence>
<dbReference type="AlphaFoldDB" id="A0AAW9Q0J2"/>
<accession>A0AAW9Q0J2</accession>
<protein>
    <submittedName>
        <fullName evidence="1">Tetratricopeptide repeat protein</fullName>
    </submittedName>
</protein>
<dbReference type="Gene3D" id="1.25.40.10">
    <property type="entry name" value="Tetratricopeptide repeat domain"/>
    <property type="match status" value="3"/>
</dbReference>
<gene>
    <name evidence="1" type="ORF">V2H45_05105</name>
</gene>
<dbReference type="Proteomes" id="UP001333818">
    <property type="component" value="Unassembled WGS sequence"/>
</dbReference>
<dbReference type="SUPFAM" id="SSF48452">
    <property type="entry name" value="TPR-like"/>
    <property type="match status" value="2"/>
</dbReference>
<dbReference type="InterPro" id="IPR011990">
    <property type="entry name" value="TPR-like_helical_dom_sf"/>
</dbReference>
<evidence type="ECO:0000313" key="2">
    <source>
        <dbReference type="Proteomes" id="UP001333818"/>
    </source>
</evidence>
<sequence>MRLINRVGFVSGLGVLFLVNSFSLAGLVKAEEISALSPKLSANAKMGGILTFCHLERIKQTSDPTQQLQSFDRLFDRYQKAKQDRLILQLVKGMDRKQFPQLQAEELMQVAYRYRTTAEPKTAIPLLSQAFQLLQSVNDDLPMNLSSFNTYQYIWRTTRYHQDKAQLLENLGGNLIDLKQPEQAEAALLQALQTYQKQPHLSPRDKVEYMVKIAKGLFILDKHEQAIAMLDRSLEITQLLNHTKESRDSKDWLTMLSKLSWEYRLAGENRKADLLFNQSLEYADTFSQPDSRVFVLSIIAEVSYSTLSQYELNQLPIAQKTTLIDARQTKLEYVFGKILEVVRSGYTAKMYPNTALIAGEWLQFLGIEPAMKIVNSVTDPVERFEVISPMLKSRNTEIAQKDIALLVPLLKNAEAIARTIQPTTDRDRAWGDIAFTYAQLGQSPKALEAITQIQSAELKQKTLIGVAVYLAQANQPELALSLVKGLPDTLVQQVLYEAMLAYLKNGKIEVARGLQGRLFKDYHNSTLTSLAEASAKVGQTKQALMLLQQVPEPEWRSGAFVSIIKQAIEVGDLDRAVVFAQQMPESEKGLPDIPSKAWMLEEIAIAYAEAGEYDKAMQLSQSLPDRSLSQLVDCAKRSK</sequence>
<proteinExistence type="predicted"/>
<reference evidence="1" key="1">
    <citation type="submission" date="2024-01" db="EMBL/GenBank/DDBJ databases">
        <title>Bank of Algae and Cyanobacteria of the Azores (BACA) strain genomes.</title>
        <authorList>
            <person name="Luz R."/>
            <person name="Cordeiro R."/>
            <person name="Fonseca A."/>
            <person name="Goncalves V."/>
        </authorList>
    </citation>
    <scope>NUCLEOTIDE SEQUENCE</scope>
    <source>
        <strain evidence="1">BACA0141</strain>
    </source>
</reference>
<name>A0AAW9Q0J2_9CYAN</name>
<comment type="caution">
    <text evidence="1">The sequence shown here is derived from an EMBL/GenBank/DDBJ whole genome shotgun (WGS) entry which is preliminary data.</text>
</comment>
<organism evidence="1 2">
    <name type="scientific">Tumidithrix elongata BACA0141</name>
    <dbReference type="NCBI Taxonomy" id="2716417"/>
    <lineage>
        <taxon>Bacteria</taxon>
        <taxon>Bacillati</taxon>
        <taxon>Cyanobacteriota</taxon>
        <taxon>Cyanophyceae</taxon>
        <taxon>Pseudanabaenales</taxon>
        <taxon>Pseudanabaenaceae</taxon>
        <taxon>Tumidithrix</taxon>
        <taxon>Tumidithrix elongata</taxon>
    </lineage>
</organism>
<dbReference type="EMBL" id="JAZBJZ010000013">
    <property type="protein sequence ID" value="MEE3716121.1"/>
    <property type="molecule type" value="Genomic_DNA"/>
</dbReference>